<evidence type="ECO:0000256" key="2">
    <source>
        <dbReference type="ARBA" id="ARBA00022729"/>
    </source>
</evidence>
<name>A0AB39HFY4_9VIBR</name>
<dbReference type="AlphaFoldDB" id="A0AB39HFY4"/>
<organism evidence="8">
    <name type="scientific">Vibrio sp. HB236076</name>
    <dbReference type="NCBI Taxonomy" id="3232307"/>
    <lineage>
        <taxon>Bacteria</taxon>
        <taxon>Pseudomonadati</taxon>
        <taxon>Pseudomonadota</taxon>
        <taxon>Gammaproteobacteria</taxon>
        <taxon>Vibrionales</taxon>
        <taxon>Vibrionaceae</taxon>
        <taxon>Vibrio</taxon>
    </lineage>
</organism>
<dbReference type="Pfam" id="PF13627">
    <property type="entry name" value="LptM_cons"/>
    <property type="match status" value="1"/>
</dbReference>
<evidence type="ECO:0000256" key="6">
    <source>
        <dbReference type="ARBA" id="ARBA00023288"/>
    </source>
</evidence>
<evidence type="ECO:0000256" key="5">
    <source>
        <dbReference type="ARBA" id="ARBA00023237"/>
    </source>
</evidence>
<proteinExistence type="predicted"/>
<keyword evidence="3" id="KW-0472">Membrane</keyword>
<accession>A0AB39HFY4</accession>
<evidence type="ECO:0000256" key="7">
    <source>
        <dbReference type="SAM" id="SignalP"/>
    </source>
</evidence>
<evidence type="ECO:0000256" key="3">
    <source>
        <dbReference type="ARBA" id="ARBA00023136"/>
    </source>
</evidence>
<evidence type="ECO:0000256" key="4">
    <source>
        <dbReference type="ARBA" id="ARBA00023139"/>
    </source>
</evidence>
<comment type="subcellular location">
    <subcellularLocation>
        <location evidence="1">Cell outer membrane</location>
        <topology evidence="1">Lipid-anchor</topology>
    </subcellularLocation>
</comment>
<protein>
    <submittedName>
        <fullName evidence="8">Lipoprotein</fullName>
    </submittedName>
</protein>
<evidence type="ECO:0000313" key="8">
    <source>
        <dbReference type="EMBL" id="XDK25005.1"/>
    </source>
</evidence>
<dbReference type="KEGG" id="vih:AB0763_12770"/>
<dbReference type="GO" id="GO:0009279">
    <property type="term" value="C:cell outer membrane"/>
    <property type="evidence" value="ECO:0007669"/>
    <property type="project" value="UniProtKB-SubCell"/>
</dbReference>
<dbReference type="RefSeq" id="WP_306102307.1">
    <property type="nucleotide sequence ID" value="NZ_CP162601.1"/>
</dbReference>
<keyword evidence="5" id="KW-0998">Cell outer membrane</keyword>
<keyword evidence="4" id="KW-0564">Palmitate</keyword>
<keyword evidence="2 7" id="KW-0732">Signal</keyword>
<keyword evidence="6 8" id="KW-0449">Lipoprotein</keyword>
<gene>
    <name evidence="8" type="ORF">AB0763_12770</name>
</gene>
<feature type="signal peptide" evidence="7">
    <location>
        <begin position="1"/>
        <end position="18"/>
    </location>
</feature>
<reference evidence="8" key="1">
    <citation type="submission" date="2024-07" db="EMBL/GenBank/DDBJ databases">
        <title>Genome Analysis of a Potential Novel Vibrio Species Secreting pH- and Thermo-stable Alginate Lyase and its Application in Producing Alginate Oligosaccharides.</title>
        <authorList>
            <person name="Huang H."/>
            <person name="Bao K."/>
        </authorList>
    </citation>
    <scope>NUCLEOTIDE SEQUENCE</scope>
    <source>
        <strain evidence="8">HB236076</strain>
    </source>
</reference>
<feature type="chain" id="PRO_5044210682" evidence="7">
    <location>
        <begin position="19"/>
        <end position="38"/>
    </location>
</feature>
<evidence type="ECO:0000256" key="1">
    <source>
        <dbReference type="ARBA" id="ARBA00004459"/>
    </source>
</evidence>
<dbReference type="NCBIfam" id="NF047847">
    <property type="entry name" value="SS_mature_LptM"/>
    <property type="match status" value="1"/>
</dbReference>
<sequence length="38" mass="4264">MKKVLTLMLMLTITALTGCGQTGDLYLPDHQQQNEQTQ</sequence>
<dbReference type="InterPro" id="IPR032831">
    <property type="entry name" value="LptM_cons"/>
</dbReference>
<dbReference type="EMBL" id="CP162601">
    <property type="protein sequence ID" value="XDK25005.1"/>
    <property type="molecule type" value="Genomic_DNA"/>
</dbReference>
<dbReference type="PROSITE" id="PS51257">
    <property type="entry name" value="PROKAR_LIPOPROTEIN"/>
    <property type="match status" value="1"/>
</dbReference>